<dbReference type="InterPro" id="IPR000415">
    <property type="entry name" value="Nitroreductase-like"/>
</dbReference>
<dbReference type="PANTHER" id="PTHR43745">
    <property type="entry name" value="NITROREDUCTASE MJ1384-RELATED"/>
    <property type="match status" value="1"/>
</dbReference>
<proteinExistence type="predicted"/>
<protein>
    <submittedName>
        <fullName evidence="1">TpaE</fullName>
    </submittedName>
</protein>
<dbReference type="SUPFAM" id="SSF55469">
    <property type="entry name" value="FMN-dependent nitroreductase-like"/>
    <property type="match status" value="1"/>
</dbReference>
<dbReference type="InterPro" id="IPR052544">
    <property type="entry name" value="Bacteriocin_Proc_Enz"/>
</dbReference>
<reference evidence="1" key="1">
    <citation type="submission" date="2021-03" db="EMBL/GenBank/DDBJ databases">
        <title>Streptomyces strains.</title>
        <authorList>
            <person name="Lund M.B."/>
            <person name="Toerring T."/>
        </authorList>
    </citation>
    <scope>NUCLEOTIDE SEQUENCE</scope>
    <source>
        <strain evidence="1">JCM 4242</strain>
    </source>
</reference>
<dbReference type="PANTHER" id="PTHR43745:SF2">
    <property type="entry name" value="NITROREDUCTASE MJ1384-RELATED"/>
    <property type="match status" value="1"/>
</dbReference>
<comment type="caution">
    <text evidence="1">The sequence shown here is derived from an EMBL/GenBank/DDBJ whole genome shotgun (WGS) entry which is preliminary data.</text>
</comment>
<name>A0A939FH85_9ACTN</name>
<dbReference type="RefSeq" id="WP_207246645.1">
    <property type="nucleotide sequence ID" value="NZ_JAFMOF010000001.1"/>
</dbReference>
<dbReference type="EMBL" id="JAFMOF010000001">
    <property type="protein sequence ID" value="MBO0651875.1"/>
    <property type="molecule type" value="Genomic_DNA"/>
</dbReference>
<dbReference type="Proteomes" id="UP000664781">
    <property type="component" value="Unassembled WGS sequence"/>
</dbReference>
<sequence length="542" mass="56467">MVAEMKAEQIGRAARTDMQLTVPVRPVLRRGVRLRRAGDSVVLDGADRGQAFSGAFAREGLVPLAEACDGTRDHAALARELGLDEAAVYKCLALLWTAGVVEEAASGEEPGVAPELAVFLSRLGNSTGANPSWADAVARLVRRPVRLEGDSALVAAARAALRGVCQVVEDPSGPSGPGDELTVFFETASSTALLAATEERCHKDGRPLLRVRADATTIVVGPYVDPAITPCLECGRHGEAAPSGEPPEHLRDLVAGLASHHVTALVARSTITHLPIDSSVIDAATLATTYRPAVSRPGCPRCSYATGPVAPQAPAGAVYEASVAIPPRAFLSPKDHQAHYYASNLRLQSQFKDWPSRPHTALPAPDLSVLAGAGRPEESPGDVPLTADALGLVLKVAFGIKDDESTPERVKRWTAAAGNIGCTTAYVVLRDDRVLPRGVYAYAVGSHTLAAVSSAVPAGDAPCEIVVTGDLKKVMTKYGTFGFRLAFLDAGCGLTSAREVARHLGLGFAPAPDWDDDALAHVLGTSPADEPVVAVATLGGTA</sequence>
<dbReference type="GO" id="GO:0016491">
    <property type="term" value="F:oxidoreductase activity"/>
    <property type="evidence" value="ECO:0007669"/>
    <property type="project" value="InterPro"/>
</dbReference>
<organism evidence="1 2">
    <name type="scientific">Streptomyces triculaminicus</name>
    <dbReference type="NCBI Taxonomy" id="2816232"/>
    <lineage>
        <taxon>Bacteria</taxon>
        <taxon>Bacillati</taxon>
        <taxon>Actinomycetota</taxon>
        <taxon>Actinomycetes</taxon>
        <taxon>Kitasatosporales</taxon>
        <taxon>Streptomycetaceae</taxon>
        <taxon>Streptomyces</taxon>
    </lineage>
</organism>
<dbReference type="Gene3D" id="3.40.109.10">
    <property type="entry name" value="NADH Oxidase"/>
    <property type="match status" value="1"/>
</dbReference>
<dbReference type="Gene3D" id="3.40.50.720">
    <property type="entry name" value="NAD(P)-binding Rossmann-like Domain"/>
    <property type="match status" value="1"/>
</dbReference>
<evidence type="ECO:0000313" key="1">
    <source>
        <dbReference type="EMBL" id="MBO0651875.1"/>
    </source>
</evidence>
<dbReference type="AlphaFoldDB" id="A0A939FH85"/>
<evidence type="ECO:0000313" key="2">
    <source>
        <dbReference type="Proteomes" id="UP000664781"/>
    </source>
</evidence>
<accession>A0A939FH85</accession>
<keyword evidence="2" id="KW-1185">Reference proteome</keyword>
<gene>
    <name evidence="1" type="ORF">J1792_03410</name>
</gene>